<name>A0ABV8Z8Z5_9ACTN</name>
<proteinExistence type="predicted"/>
<evidence type="ECO:0000259" key="2">
    <source>
        <dbReference type="SMART" id="SM00997"/>
    </source>
</evidence>
<evidence type="ECO:0000313" key="4">
    <source>
        <dbReference type="Proteomes" id="UP001596012"/>
    </source>
</evidence>
<evidence type="ECO:0000313" key="3">
    <source>
        <dbReference type="EMBL" id="MFC4472805.1"/>
    </source>
</evidence>
<accession>A0ABV8Z8Z5</accession>
<dbReference type="InterPro" id="IPR036291">
    <property type="entry name" value="NAD(P)-bd_dom_sf"/>
</dbReference>
<keyword evidence="4" id="KW-1185">Reference proteome</keyword>
<organism evidence="3 4">
    <name type="scientific">Streptomyces xiangluensis</name>
    <dbReference type="NCBI Taxonomy" id="2665720"/>
    <lineage>
        <taxon>Bacteria</taxon>
        <taxon>Bacillati</taxon>
        <taxon>Actinomycetota</taxon>
        <taxon>Actinomycetes</taxon>
        <taxon>Kitasatosporales</taxon>
        <taxon>Streptomycetaceae</taxon>
        <taxon>Streptomyces</taxon>
    </lineage>
</organism>
<gene>
    <name evidence="3" type="ORF">ACFPH6_51560</name>
</gene>
<protein>
    <recommendedName>
        <fullName evidence="2">S-adenosyl-L-homocysteine hydrolase NAD binding domain-containing protein</fullName>
    </recommendedName>
</protein>
<evidence type="ECO:0000256" key="1">
    <source>
        <dbReference type="SAM" id="MobiDB-lite"/>
    </source>
</evidence>
<dbReference type="SUPFAM" id="SSF51735">
    <property type="entry name" value="NAD(P)-binding Rossmann-fold domains"/>
    <property type="match status" value="1"/>
</dbReference>
<feature type="region of interest" description="Disordered" evidence="1">
    <location>
        <begin position="1"/>
        <end position="23"/>
    </location>
</feature>
<dbReference type="Pfam" id="PF00670">
    <property type="entry name" value="AdoHcyase_NAD"/>
    <property type="match status" value="1"/>
</dbReference>
<reference evidence="4" key="1">
    <citation type="journal article" date="2019" name="Int. J. Syst. Evol. Microbiol.">
        <title>The Global Catalogue of Microorganisms (GCM) 10K type strain sequencing project: providing services to taxonomists for standard genome sequencing and annotation.</title>
        <authorList>
            <consortium name="The Broad Institute Genomics Platform"/>
            <consortium name="The Broad Institute Genome Sequencing Center for Infectious Disease"/>
            <person name="Wu L."/>
            <person name="Ma J."/>
        </authorList>
    </citation>
    <scope>NUCLEOTIDE SEQUENCE [LARGE SCALE GENOMIC DNA]</scope>
    <source>
        <strain evidence="4">DT43</strain>
    </source>
</reference>
<dbReference type="InterPro" id="IPR015878">
    <property type="entry name" value="Ado_hCys_hydrolase_NAD-bd"/>
</dbReference>
<comment type="caution">
    <text evidence="3">The sequence shown here is derived from an EMBL/GenBank/DDBJ whole genome shotgun (WGS) entry which is preliminary data.</text>
</comment>
<dbReference type="SMART" id="SM00997">
    <property type="entry name" value="AdoHcyase_NAD"/>
    <property type="match status" value="1"/>
</dbReference>
<sequence length="553" mass="60209">MAFSKTDPTDDVADGRGSTDSVGDRYEVLETRMTQEELHDVVRAVLRGEVQPSAEIQVVRPDTCLTQLDGTRVEIRSRVMPQTTPGTLDHLCPAAERMQVLVSATDQLSEKATIMFDRLVETLALRGERYTVAEENSIVGSMPLVALYATDEPAFHNWALIFRDHYVENSVGFLLGMERAGMAREWIFALSKGDRTLHRDRVHSWFLDHGYLSDTLDNSVINGSDDAAATAYAQGVNERVDTFIRQAHTAGRKVLVIDDGGLLAQGYGARGVLDQHIDAAVELTVSGLKRIAGAPGELSIPVLNMARSRLKTMLGYNEIADSCMRRLRAILPGEKFIGQHVLLLGFGTLGARMAHYLRVHGCRVSVVDTDILALIAAAEHGYETYTSAADALRGHAPFLVVGTTGELALTPEDLPLLPDGAYLAGFATKDFSLLSEGFPGLRSTEVPFVGVRHTLPTGATVTLLGDGRSLNLFEYEGIANRGYDAYRAGTLIAAKTLCREIDRLEPGLHLEPVDRAIDDARLFSAYYQEYLARGGPCTGRGRPAEPLPTTAVA</sequence>
<dbReference type="EMBL" id="JBHSFG010000129">
    <property type="protein sequence ID" value="MFC4472805.1"/>
    <property type="molecule type" value="Genomic_DNA"/>
</dbReference>
<dbReference type="Gene3D" id="3.40.50.720">
    <property type="entry name" value="NAD(P)-binding Rossmann-like Domain"/>
    <property type="match status" value="1"/>
</dbReference>
<dbReference type="RefSeq" id="WP_386357234.1">
    <property type="nucleotide sequence ID" value="NZ_JBHSFG010000129.1"/>
</dbReference>
<dbReference type="Proteomes" id="UP001596012">
    <property type="component" value="Unassembled WGS sequence"/>
</dbReference>
<feature type="domain" description="S-adenosyl-L-homocysteine hydrolase NAD binding" evidence="2">
    <location>
        <begin position="317"/>
        <end position="477"/>
    </location>
</feature>